<dbReference type="InterPro" id="IPR013324">
    <property type="entry name" value="RNA_pol_sigma_r3/r4-like"/>
</dbReference>
<name>A0A7U6M3I1_PSEPU</name>
<dbReference type="SUPFAM" id="SSF88659">
    <property type="entry name" value="Sigma3 and sigma4 domains of RNA polymerase sigma factors"/>
    <property type="match status" value="1"/>
</dbReference>
<evidence type="ECO:0000259" key="5">
    <source>
        <dbReference type="Pfam" id="PF08281"/>
    </source>
</evidence>
<dbReference type="PANTHER" id="PTHR43133:SF25">
    <property type="entry name" value="RNA POLYMERASE SIGMA FACTOR RFAY-RELATED"/>
    <property type="match status" value="1"/>
</dbReference>
<accession>A0A7U6M3I1</accession>
<organism evidence="7 8">
    <name type="scientific">Pseudomonas putida</name>
    <name type="common">Arthrobacter siderocapsulatus</name>
    <dbReference type="NCBI Taxonomy" id="303"/>
    <lineage>
        <taxon>Bacteria</taxon>
        <taxon>Pseudomonadati</taxon>
        <taxon>Pseudomonadota</taxon>
        <taxon>Gammaproteobacteria</taxon>
        <taxon>Pseudomonadales</taxon>
        <taxon>Pseudomonadaceae</taxon>
        <taxon>Pseudomonas</taxon>
    </lineage>
</organism>
<dbReference type="InterPro" id="IPR013249">
    <property type="entry name" value="RNA_pol_sigma70_r4_t2"/>
</dbReference>
<evidence type="ECO:0000256" key="4">
    <source>
        <dbReference type="ARBA" id="ARBA00023163"/>
    </source>
</evidence>
<evidence type="ECO:0000313" key="7">
    <source>
        <dbReference type="EMBL" id="BBU45316.1"/>
    </source>
</evidence>
<dbReference type="Proteomes" id="UP000464661">
    <property type="component" value="Chromosome"/>
</dbReference>
<dbReference type="EMBL" id="AP022324">
    <property type="protein sequence ID" value="BBU45316.1"/>
    <property type="molecule type" value="Genomic_DNA"/>
</dbReference>
<dbReference type="Pfam" id="PF22029">
    <property type="entry name" value="PhyR_sigma2"/>
    <property type="match status" value="1"/>
</dbReference>
<dbReference type="InterPro" id="IPR013325">
    <property type="entry name" value="RNA_pol_sigma_r2"/>
</dbReference>
<dbReference type="Gene3D" id="1.10.1740.10">
    <property type="match status" value="1"/>
</dbReference>
<dbReference type="InterPro" id="IPR014284">
    <property type="entry name" value="RNA_pol_sigma-70_dom"/>
</dbReference>
<evidence type="ECO:0000256" key="3">
    <source>
        <dbReference type="ARBA" id="ARBA00023082"/>
    </source>
</evidence>
<dbReference type="InterPro" id="IPR053866">
    <property type="entry name" value="PhyR_sigma2"/>
</dbReference>
<dbReference type="GO" id="GO:0006352">
    <property type="term" value="P:DNA-templated transcription initiation"/>
    <property type="evidence" value="ECO:0007669"/>
    <property type="project" value="InterPro"/>
</dbReference>
<comment type="similarity">
    <text evidence="1">Belongs to the sigma-70 factor family. ECF subfamily.</text>
</comment>
<proteinExistence type="inferred from homology"/>
<dbReference type="SUPFAM" id="SSF88946">
    <property type="entry name" value="Sigma2 domain of RNA polymerase sigma factors"/>
    <property type="match status" value="1"/>
</dbReference>
<protein>
    <submittedName>
        <fullName evidence="7">RNA polymerase sigma factor</fullName>
    </submittedName>
</protein>
<dbReference type="InterPro" id="IPR039425">
    <property type="entry name" value="RNA_pol_sigma-70-like"/>
</dbReference>
<dbReference type="Pfam" id="PF08281">
    <property type="entry name" value="Sigma70_r4_2"/>
    <property type="match status" value="1"/>
</dbReference>
<dbReference type="AlphaFoldDB" id="A0A7U6M3I1"/>
<reference evidence="7 8" key="1">
    <citation type="submission" date="2020-01" db="EMBL/GenBank/DDBJ databases">
        <title>Complete Genome Sequence of Pseudomonas putida Strain TS312, Harboring the HdtS type N-acyl-homoserine Lactone Synthase, Isolated from a Paper Mill.</title>
        <authorList>
            <person name="Hosoe A."/>
            <person name="Suenaga T."/>
            <person name="Sugi T."/>
            <person name="Izumi T."/>
            <person name="Nagai N."/>
            <person name="Terada A."/>
        </authorList>
    </citation>
    <scope>NUCLEOTIDE SEQUENCE [LARGE SCALE GENOMIC DNA]</scope>
    <source>
        <strain evidence="7 8">TS312</strain>
    </source>
</reference>
<dbReference type="GO" id="GO:0003677">
    <property type="term" value="F:DNA binding"/>
    <property type="evidence" value="ECO:0007669"/>
    <property type="project" value="InterPro"/>
</dbReference>
<evidence type="ECO:0000313" key="8">
    <source>
        <dbReference type="Proteomes" id="UP000464661"/>
    </source>
</evidence>
<keyword evidence="3" id="KW-0731">Sigma factor</keyword>
<feature type="domain" description="PhyR sigma2" evidence="6">
    <location>
        <begin position="56"/>
        <end position="106"/>
    </location>
</feature>
<dbReference type="NCBIfam" id="TIGR02937">
    <property type="entry name" value="sigma70-ECF"/>
    <property type="match status" value="1"/>
</dbReference>
<dbReference type="PANTHER" id="PTHR43133">
    <property type="entry name" value="RNA POLYMERASE ECF-TYPE SIGMA FACTO"/>
    <property type="match status" value="1"/>
</dbReference>
<sequence>MVIVRLGECAGTTAQGKTYSIGGNRICCQASAFYTDNFKGRDFAMHDLDDHQWRELLARLRRFAVWLTREPGSADDLVQATVERALSRRDQQRDADALRAWLFTILYRQFLDGKRRERLHARWLSWFGRAERDDEPVGDNLEAIVLAQADLQAFARLSAEQRALLLLVSIEGLSYKEAAQALGIPIGTVMSRLSRARNALRELTEGNPQPPALRRLK</sequence>
<evidence type="ECO:0000256" key="2">
    <source>
        <dbReference type="ARBA" id="ARBA00023015"/>
    </source>
</evidence>
<dbReference type="Gene3D" id="1.10.10.10">
    <property type="entry name" value="Winged helix-like DNA-binding domain superfamily/Winged helix DNA-binding domain"/>
    <property type="match status" value="1"/>
</dbReference>
<evidence type="ECO:0000256" key="1">
    <source>
        <dbReference type="ARBA" id="ARBA00010641"/>
    </source>
</evidence>
<feature type="domain" description="RNA polymerase sigma factor 70 region 4 type 2" evidence="5">
    <location>
        <begin position="152"/>
        <end position="200"/>
    </location>
</feature>
<dbReference type="CDD" id="cd06171">
    <property type="entry name" value="Sigma70_r4"/>
    <property type="match status" value="1"/>
</dbReference>
<evidence type="ECO:0000259" key="6">
    <source>
        <dbReference type="Pfam" id="PF22029"/>
    </source>
</evidence>
<keyword evidence="4" id="KW-0804">Transcription</keyword>
<dbReference type="GO" id="GO:0016987">
    <property type="term" value="F:sigma factor activity"/>
    <property type="evidence" value="ECO:0007669"/>
    <property type="project" value="UniProtKB-KW"/>
</dbReference>
<gene>
    <name evidence="7" type="ORF">PPTS312_32310</name>
</gene>
<keyword evidence="2" id="KW-0805">Transcription regulation</keyword>
<dbReference type="InterPro" id="IPR036388">
    <property type="entry name" value="WH-like_DNA-bd_sf"/>
</dbReference>